<dbReference type="OrthoDB" id="9769774at2"/>
<accession>A0A4R1QMR2</accession>
<keyword evidence="2" id="KW-1185">Reference proteome</keyword>
<gene>
    <name evidence="1" type="ORF">EDC14_105819</name>
</gene>
<dbReference type="Pfam" id="PF13596">
    <property type="entry name" value="PAS_10"/>
    <property type="match status" value="1"/>
</dbReference>
<name>A0A4R1QMR2_HYDET</name>
<dbReference type="Proteomes" id="UP000295008">
    <property type="component" value="Unassembled WGS sequence"/>
</dbReference>
<organism evidence="1 2">
    <name type="scientific">Hydrogenispora ethanolica</name>
    <dbReference type="NCBI Taxonomy" id="1082276"/>
    <lineage>
        <taxon>Bacteria</taxon>
        <taxon>Bacillati</taxon>
        <taxon>Bacillota</taxon>
        <taxon>Hydrogenispora</taxon>
    </lineage>
</organism>
<protein>
    <submittedName>
        <fullName evidence="1">PAS domain-containing protein</fullName>
    </submittedName>
</protein>
<evidence type="ECO:0000313" key="1">
    <source>
        <dbReference type="EMBL" id="TCL54966.1"/>
    </source>
</evidence>
<dbReference type="InterPro" id="IPR035965">
    <property type="entry name" value="PAS-like_dom_sf"/>
</dbReference>
<dbReference type="SUPFAM" id="SSF55785">
    <property type="entry name" value="PYP-like sensor domain (PAS domain)"/>
    <property type="match status" value="1"/>
</dbReference>
<comment type="caution">
    <text evidence="1">The sequence shown here is derived from an EMBL/GenBank/DDBJ whole genome shotgun (WGS) entry which is preliminary data.</text>
</comment>
<dbReference type="Gene3D" id="3.30.450.20">
    <property type="entry name" value="PAS domain"/>
    <property type="match status" value="1"/>
</dbReference>
<dbReference type="RefSeq" id="WP_132017851.1">
    <property type="nucleotide sequence ID" value="NZ_SLUN01000058.1"/>
</dbReference>
<dbReference type="EMBL" id="SLUN01000058">
    <property type="protein sequence ID" value="TCL54966.1"/>
    <property type="molecule type" value="Genomic_DNA"/>
</dbReference>
<proteinExistence type="predicted"/>
<dbReference type="AlphaFoldDB" id="A0A4R1QMR2"/>
<reference evidence="1 2" key="1">
    <citation type="submission" date="2019-03" db="EMBL/GenBank/DDBJ databases">
        <title>Genomic Encyclopedia of Type Strains, Phase IV (KMG-IV): sequencing the most valuable type-strain genomes for metagenomic binning, comparative biology and taxonomic classification.</title>
        <authorList>
            <person name="Goeker M."/>
        </authorList>
    </citation>
    <scope>NUCLEOTIDE SEQUENCE [LARGE SCALE GENOMIC DNA]</scope>
    <source>
        <strain evidence="1 2">LX-B</strain>
    </source>
</reference>
<evidence type="ECO:0000313" key="2">
    <source>
        <dbReference type="Proteomes" id="UP000295008"/>
    </source>
</evidence>
<sequence length="137" mass="15773">MLEQLNEAMVKSMFETVPMEITVIDANDEVVGWNKHETRLFVRPMSCMGLNFRNCHPEKSLPKVEAIVNDMKAGKSDKARFWIDLPVPLGSQGKPHKILIEFYALRDEHGNYLGCMECTQDIEEIRHLEGQKRLLDS</sequence>